<dbReference type="GO" id="GO:0000781">
    <property type="term" value="C:chromosome, telomeric region"/>
    <property type="evidence" value="ECO:0007669"/>
    <property type="project" value="GOC"/>
</dbReference>
<dbReference type="eggNOG" id="KOG1245">
    <property type="taxonomic scope" value="Eukaryota"/>
</dbReference>
<evidence type="ECO:0000259" key="5">
    <source>
        <dbReference type="PROSITE" id="PS51136"/>
    </source>
</evidence>
<dbReference type="InParanoid" id="H2B176"/>
<dbReference type="PANTHER" id="PTHR32075">
    <property type="entry name" value="ISWI CHROMATIN-REMODELING COMPLEX SUBUNIT YPL216W-RELATED"/>
    <property type="match status" value="1"/>
</dbReference>
<reference evidence="6 7" key="1">
    <citation type="journal article" date="2011" name="Proc. Natl. Acad. Sci. U.S.A.">
        <title>Evolutionary erosion of yeast sex chromosomes by mating-type switching accidents.</title>
        <authorList>
            <person name="Gordon J.L."/>
            <person name="Armisen D."/>
            <person name="Proux-Wera E."/>
            <person name="Oheigeartaigh S.S."/>
            <person name="Byrne K.P."/>
            <person name="Wolfe K.H."/>
        </authorList>
    </citation>
    <scope>NUCLEOTIDE SEQUENCE [LARGE SCALE GENOMIC DNA]</scope>
    <source>
        <strain evidence="7">ATCC 22294 / BCRC 22015 / CBS 2517 / CECT 1963 / NBRC 1671 / NRRL Y-8276</strain>
    </source>
</reference>
<keyword evidence="7" id="KW-1185">Reference proteome</keyword>
<evidence type="ECO:0000256" key="1">
    <source>
        <dbReference type="ARBA" id="ARBA00004123"/>
    </source>
</evidence>
<dbReference type="EMBL" id="HE650831">
    <property type="protein sequence ID" value="CCF60376.1"/>
    <property type="molecule type" value="Genomic_DNA"/>
</dbReference>
<accession>H2B176</accession>
<gene>
    <name evidence="6" type="primary">KAFR0K00210</name>
    <name evidence="6" type="ORF">KAFR_0K00210</name>
</gene>
<dbReference type="RefSeq" id="XP_003959511.1">
    <property type="nucleotide sequence ID" value="XM_003959462.1"/>
</dbReference>
<dbReference type="HOGENOM" id="CLU_265647_0_0_1"/>
<comment type="subcellular location">
    <subcellularLocation>
        <location evidence="1 3">Nucleus</location>
    </subcellularLocation>
</comment>
<dbReference type="PANTHER" id="PTHR32075:SF6">
    <property type="entry name" value="ISWI CHROMATIN-REMODELING COMPLEX SUBUNIT YPL216W-RELATED"/>
    <property type="match status" value="1"/>
</dbReference>
<dbReference type="GO" id="GO:0031509">
    <property type="term" value="P:subtelomeric heterochromatin formation"/>
    <property type="evidence" value="ECO:0007669"/>
    <property type="project" value="TreeGrafter"/>
</dbReference>
<dbReference type="InterPro" id="IPR013136">
    <property type="entry name" value="WSTF_Acf1_Cbp146"/>
</dbReference>
<evidence type="ECO:0000313" key="7">
    <source>
        <dbReference type="Proteomes" id="UP000005220"/>
    </source>
</evidence>
<name>H2B176_KAZAF</name>
<dbReference type="OrthoDB" id="4070012at2759"/>
<organism evidence="6 7">
    <name type="scientific">Kazachstania africana (strain ATCC 22294 / BCRC 22015 / CBS 2517 / CECT 1963 / NBRC 1671 / NRRL Y-8276)</name>
    <name type="common">Yeast</name>
    <name type="synonym">Kluyveromyces africanus</name>
    <dbReference type="NCBI Taxonomy" id="1071382"/>
    <lineage>
        <taxon>Eukaryota</taxon>
        <taxon>Fungi</taxon>
        <taxon>Dikarya</taxon>
        <taxon>Ascomycota</taxon>
        <taxon>Saccharomycotina</taxon>
        <taxon>Saccharomycetes</taxon>
        <taxon>Saccharomycetales</taxon>
        <taxon>Saccharomycetaceae</taxon>
        <taxon>Kazachstania</taxon>
    </lineage>
</organism>
<evidence type="ECO:0008006" key="8">
    <source>
        <dbReference type="Google" id="ProtNLM"/>
    </source>
</evidence>
<dbReference type="Pfam" id="PF10537">
    <property type="entry name" value="WAC_Acf1_DNA_bd"/>
    <property type="match status" value="1"/>
</dbReference>
<dbReference type="Pfam" id="PF02791">
    <property type="entry name" value="DDT"/>
    <property type="match status" value="1"/>
</dbReference>
<dbReference type="GO" id="GO:0005634">
    <property type="term" value="C:nucleus"/>
    <property type="evidence" value="ECO:0007669"/>
    <property type="project" value="UniProtKB-SubCell"/>
</dbReference>
<dbReference type="Proteomes" id="UP000005220">
    <property type="component" value="Chromosome 11"/>
</dbReference>
<dbReference type="SMART" id="SM00571">
    <property type="entry name" value="DDT"/>
    <property type="match status" value="1"/>
</dbReference>
<proteinExistence type="predicted"/>
<dbReference type="GeneID" id="13886565"/>
<dbReference type="STRING" id="1071382.H2B176"/>
<evidence type="ECO:0000256" key="2">
    <source>
        <dbReference type="ARBA" id="ARBA00023242"/>
    </source>
</evidence>
<evidence type="ECO:0000259" key="4">
    <source>
        <dbReference type="PROSITE" id="PS50827"/>
    </source>
</evidence>
<dbReference type="PROSITE" id="PS50827">
    <property type="entry name" value="DDT"/>
    <property type="match status" value="1"/>
</dbReference>
<dbReference type="AlphaFoldDB" id="H2B176"/>
<dbReference type="KEGG" id="kaf:KAFR_0K00210"/>
<feature type="domain" description="WAC" evidence="5">
    <location>
        <begin position="23"/>
        <end position="130"/>
    </location>
</feature>
<protein>
    <recommendedName>
        <fullName evidence="8">WAC domain-containing protein</fullName>
    </recommendedName>
</protein>
<keyword evidence="2 3" id="KW-0539">Nucleus</keyword>
<dbReference type="PROSITE" id="PS51136">
    <property type="entry name" value="WAC"/>
    <property type="match status" value="1"/>
</dbReference>
<evidence type="ECO:0000313" key="6">
    <source>
        <dbReference type="EMBL" id="CCF60376.1"/>
    </source>
</evidence>
<sequence>MILYKNQVFEPPVPQTLPPNLNVPVWTIPQTGEWFMSFAEYLKRMSFYQERSFSCEFSNSKHYTYFTALAIESEERNCFEKALPLTLRIAIAKKLLSQNVSTLDSFIKDTLKETKKEFYLGEKVKVISRKAEVSKINPENTYKIIGKMKFDEIIDPETREIIIPNYFKYRIVDDKPSFLKETLIVDHTQIERDGIDLSFSILKRFISMILNNGQALQNQVCSIKSKYILEYGLNKRNYGVMEEDSANRSSSDFMQEIVNRKIESTGIDGPNSILKNDAPHNDYPILNEATSTSSNATNIESIRTRIRDLIETGQNEAQNNRGASCFVNQMDDLHIPFTVSSHVVSQLHRLDSNLDLVPIKSNDKFRPSKTTGRLLEIHQFIFTFHSVLKVSQFSFEQLIASLKCTDPQQLAGEAVKVYPAEQLSSKGDGNEKLSTWEGNYTIRSLIESKAQNDLALKYKIIFKSFSKNDIIEEMESSGAHLVFDIFKSLLSMLVDKEGYWGCPEIEKWTEDRGKNESSEIVEKLSSIPNFQKDNWVERLFERHFQNGYWVVILVGLMKDIVHVNKYKTIIQSFIQNTTNWEIIPISLGPYTYRSFCSNLTLEQKVDILWVLVDIVSTYSTDVRAAIDVSESIFRGLESESMKVTKSITLGTSAANELETSLKHFRETQNYDIKVADTYKAHLIEIVGKLEKLERYRDFLGSKLSNQSSARALPVGFDKYGNSCYFFTSEINRVLSLSTLPVKMERPYHHGGLWLRGPREDDALLRLGISKSQLSSWKEIALKEGKIAATKQVFKVFQKNNRFYKIEGDKEVELMNENGVVNGSLTSIQMKIIEETPQNLLLSDEEWLFFNKYDAVQNFLMSLEKGGHREYILISNLMLFMPRIKRSFTVKEPLYGTDYLDSTEIMYWKDLDDLGHTNDKDACVNGLSCEFQKSKDQSQNLEIAASRLTNLYDSTSSKKLLATIKKISEATSQPYKDSLVSPSDMSVLVDTRGEDASASSTFEKNLGAQANILTALLNHRPLKNRNFVRAWRNRYPSMSDDPSTDEIDVNIELEKVLQGIRSEFTGAASTVSVLEVQPTSSQSLSGASS</sequence>
<feature type="domain" description="DDT" evidence="4">
    <location>
        <begin position="368"/>
        <end position="428"/>
    </location>
</feature>
<dbReference type="InterPro" id="IPR018501">
    <property type="entry name" value="DDT_dom"/>
</dbReference>
<evidence type="ECO:0000256" key="3">
    <source>
        <dbReference type="PROSITE-ProRule" id="PRU00475"/>
    </source>
</evidence>